<dbReference type="EMBL" id="RQGG01000018">
    <property type="protein sequence ID" value="TGL54381.1"/>
    <property type="molecule type" value="Genomic_DNA"/>
</dbReference>
<comment type="caution">
    <text evidence="2">The sequence shown here is derived from an EMBL/GenBank/DDBJ whole genome shotgun (WGS) entry which is preliminary data.</text>
</comment>
<dbReference type="InterPro" id="IPR000182">
    <property type="entry name" value="GNAT_dom"/>
</dbReference>
<gene>
    <name evidence="2" type="ORF">EHQ59_07015</name>
</gene>
<sequence>MKKVQYRSGNKDDLFQLQKLFVESILNICSKDYTEAQIKKWASGSKDEKRWEEIISQQLVIVAESNQSIIGFGTLDRQNCIDLLYVSSKYLRLGIAKQICLRLEKDAIDRDVKKLVSHVSITARPFFESLGFDLVRENLIKRDDVEFKNYTFEKNL</sequence>
<name>A0A4R9JRU5_9LEPT</name>
<dbReference type="CDD" id="cd04301">
    <property type="entry name" value="NAT_SF"/>
    <property type="match status" value="1"/>
</dbReference>
<dbReference type="Pfam" id="PF13673">
    <property type="entry name" value="Acetyltransf_10"/>
    <property type="match status" value="1"/>
</dbReference>
<dbReference type="InterPro" id="IPR052564">
    <property type="entry name" value="N-acetyltrans/Recomb-assoc"/>
</dbReference>
<reference evidence="2" key="1">
    <citation type="journal article" date="2019" name="PLoS Negl. Trop. Dis.">
        <title>Revisiting the worldwide diversity of Leptospira species in the environment.</title>
        <authorList>
            <person name="Vincent A.T."/>
            <person name="Schiettekatte O."/>
            <person name="Bourhy P."/>
            <person name="Veyrier F.J."/>
            <person name="Picardeau M."/>
        </authorList>
    </citation>
    <scope>NUCLEOTIDE SEQUENCE [LARGE SCALE GENOMIC DNA]</scope>
    <source>
        <strain evidence="2">201702454</strain>
    </source>
</reference>
<dbReference type="OrthoDB" id="424368at2"/>
<dbReference type="AlphaFoldDB" id="A0A4R9JRU5"/>
<keyword evidence="3" id="KW-1185">Reference proteome</keyword>
<dbReference type="GO" id="GO:0016747">
    <property type="term" value="F:acyltransferase activity, transferring groups other than amino-acyl groups"/>
    <property type="evidence" value="ECO:0007669"/>
    <property type="project" value="InterPro"/>
</dbReference>
<dbReference type="RefSeq" id="WP_135618685.1">
    <property type="nucleotide sequence ID" value="NZ_RQGG01000018.1"/>
</dbReference>
<protein>
    <submittedName>
        <fullName evidence="2">GNAT family N-acetyltransferase</fullName>
    </submittedName>
</protein>
<organism evidence="2 3">
    <name type="scientific">Leptospira kemamanensis</name>
    <dbReference type="NCBI Taxonomy" id="2484942"/>
    <lineage>
        <taxon>Bacteria</taxon>
        <taxon>Pseudomonadati</taxon>
        <taxon>Spirochaetota</taxon>
        <taxon>Spirochaetia</taxon>
        <taxon>Leptospirales</taxon>
        <taxon>Leptospiraceae</taxon>
        <taxon>Leptospira</taxon>
    </lineage>
</organism>
<accession>A0A4R9JRU5</accession>
<dbReference type="PANTHER" id="PTHR43451">
    <property type="entry name" value="ACETYLTRANSFERASE (GNAT) FAMILY PROTEIN"/>
    <property type="match status" value="1"/>
</dbReference>
<proteinExistence type="predicted"/>
<evidence type="ECO:0000313" key="3">
    <source>
        <dbReference type="Proteomes" id="UP000297609"/>
    </source>
</evidence>
<dbReference type="PROSITE" id="PS51186">
    <property type="entry name" value="GNAT"/>
    <property type="match status" value="1"/>
</dbReference>
<dbReference type="Proteomes" id="UP000297609">
    <property type="component" value="Unassembled WGS sequence"/>
</dbReference>
<dbReference type="InterPro" id="IPR016181">
    <property type="entry name" value="Acyl_CoA_acyltransferase"/>
</dbReference>
<dbReference type="Gene3D" id="3.40.630.30">
    <property type="match status" value="1"/>
</dbReference>
<dbReference type="SUPFAM" id="SSF55729">
    <property type="entry name" value="Acyl-CoA N-acyltransferases (Nat)"/>
    <property type="match status" value="1"/>
</dbReference>
<keyword evidence="2" id="KW-0808">Transferase</keyword>
<feature type="domain" description="N-acetyltransferase" evidence="1">
    <location>
        <begin position="4"/>
        <end position="156"/>
    </location>
</feature>
<evidence type="ECO:0000259" key="1">
    <source>
        <dbReference type="PROSITE" id="PS51186"/>
    </source>
</evidence>
<evidence type="ECO:0000313" key="2">
    <source>
        <dbReference type="EMBL" id="TGL54381.1"/>
    </source>
</evidence>
<dbReference type="PANTHER" id="PTHR43451:SF1">
    <property type="entry name" value="ACETYLTRANSFERASE"/>
    <property type="match status" value="1"/>
</dbReference>